<feature type="region of interest" description="Disordered" evidence="1">
    <location>
        <begin position="440"/>
        <end position="492"/>
    </location>
</feature>
<dbReference type="SUPFAM" id="SSF56112">
    <property type="entry name" value="Protein kinase-like (PK-like)"/>
    <property type="match status" value="1"/>
</dbReference>
<dbReference type="EMBL" id="JBAMIC010004070">
    <property type="protein sequence ID" value="KAK7087379.1"/>
    <property type="molecule type" value="Genomic_DNA"/>
</dbReference>
<feature type="region of interest" description="Disordered" evidence="1">
    <location>
        <begin position="41"/>
        <end position="61"/>
    </location>
</feature>
<feature type="compositionally biased region" description="Acidic residues" evidence="1">
    <location>
        <begin position="444"/>
        <end position="462"/>
    </location>
</feature>
<keyword evidence="2" id="KW-0812">Transmembrane</keyword>
<dbReference type="GO" id="GO:0001501">
    <property type="term" value="P:skeletal system development"/>
    <property type="evidence" value="ECO:0007669"/>
    <property type="project" value="TreeGrafter"/>
</dbReference>
<dbReference type="InterPro" id="IPR042983">
    <property type="entry name" value="PKDCC"/>
</dbReference>
<dbReference type="InterPro" id="IPR022049">
    <property type="entry name" value="FAM69_kinase_dom"/>
</dbReference>
<dbReference type="Proteomes" id="UP001374579">
    <property type="component" value="Unassembled WGS sequence"/>
</dbReference>
<evidence type="ECO:0000259" key="3">
    <source>
        <dbReference type="PROSITE" id="PS50011"/>
    </source>
</evidence>
<dbReference type="InterPro" id="IPR011009">
    <property type="entry name" value="Kinase-like_dom_sf"/>
</dbReference>
<accession>A0AAN9FVN7</accession>
<dbReference type="GO" id="GO:0005576">
    <property type="term" value="C:extracellular region"/>
    <property type="evidence" value="ECO:0007669"/>
    <property type="project" value="TreeGrafter"/>
</dbReference>
<evidence type="ECO:0000313" key="5">
    <source>
        <dbReference type="Proteomes" id="UP001374579"/>
    </source>
</evidence>
<name>A0AAN9FVN7_9CAEN</name>
<evidence type="ECO:0000256" key="1">
    <source>
        <dbReference type="SAM" id="MobiDB-lite"/>
    </source>
</evidence>
<keyword evidence="2" id="KW-0472">Membrane</keyword>
<protein>
    <recommendedName>
        <fullName evidence="3">Protein kinase domain-containing protein</fullName>
    </recommendedName>
</protein>
<comment type="caution">
    <text evidence="4">The sequence shown here is derived from an EMBL/GenBank/DDBJ whole genome shotgun (WGS) entry which is preliminary data.</text>
</comment>
<feature type="transmembrane region" description="Helical" evidence="2">
    <location>
        <begin position="12"/>
        <end position="32"/>
    </location>
</feature>
<dbReference type="PANTHER" id="PTHR46448:SF1">
    <property type="entry name" value="PROTEIN KINASE DOMAIN-CONTAINING PROTEIN"/>
    <property type="match status" value="1"/>
</dbReference>
<evidence type="ECO:0000256" key="2">
    <source>
        <dbReference type="SAM" id="Phobius"/>
    </source>
</evidence>
<dbReference type="Gene3D" id="1.10.510.10">
    <property type="entry name" value="Transferase(Phosphotransferase) domain 1"/>
    <property type="match status" value="1"/>
</dbReference>
<feature type="compositionally biased region" description="Basic residues" evidence="1">
    <location>
        <begin position="52"/>
        <end position="61"/>
    </location>
</feature>
<proteinExistence type="predicted"/>
<dbReference type="Pfam" id="PF12260">
    <property type="entry name" value="PIP49_C"/>
    <property type="match status" value="1"/>
</dbReference>
<dbReference type="GO" id="GO:0005524">
    <property type="term" value="F:ATP binding"/>
    <property type="evidence" value="ECO:0007669"/>
    <property type="project" value="InterPro"/>
</dbReference>
<dbReference type="GO" id="GO:0004715">
    <property type="term" value="F:non-membrane spanning protein tyrosine kinase activity"/>
    <property type="evidence" value="ECO:0007669"/>
    <property type="project" value="InterPro"/>
</dbReference>
<gene>
    <name evidence="4" type="ORF">V1264_021439</name>
</gene>
<dbReference type="PROSITE" id="PS50011">
    <property type="entry name" value="PROTEIN_KINASE_DOM"/>
    <property type="match status" value="1"/>
</dbReference>
<keyword evidence="2" id="KW-1133">Transmembrane helix</keyword>
<organism evidence="4 5">
    <name type="scientific">Littorina saxatilis</name>
    <dbReference type="NCBI Taxonomy" id="31220"/>
    <lineage>
        <taxon>Eukaryota</taxon>
        <taxon>Metazoa</taxon>
        <taxon>Spiralia</taxon>
        <taxon>Lophotrochozoa</taxon>
        <taxon>Mollusca</taxon>
        <taxon>Gastropoda</taxon>
        <taxon>Caenogastropoda</taxon>
        <taxon>Littorinimorpha</taxon>
        <taxon>Littorinoidea</taxon>
        <taxon>Littorinidae</taxon>
        <taxon>Littorina</taxon>
    </lineage>
</organism>
<dbReference type="PANTHER" id="PTHR46448">
    <property type="entry name" value="PROTEIN KINASE DOMAIN-CONTAINING PROTEIN"/>
    <property type="match status" value="1"/>
</dbReference>
<evidence type="ECO:0000313" key="4">
    <source>
        <dbReference type="EMBL" id="KAK7087379.1"/>
    </source>
</evidence>
<feature type="domain" description="Protein kinase" evidence="3">
    <location>
        <begin position="139"/>
        <end position="426"/>
    </location>
</feature>
<dbReference type="InterPro" id="IPR000719">
    <property type="entry name" value="Prot_kinase_dom"/>
</dbReference>
<dbReference type="AlphaFoldDB" id="A0AAN9FVN7"/>
<keyword evidence="5" id="KW-1185">Reference proteome</keyword>
<sequence length="936" mass="105744">MLCRRRLQRLRSCNKVVVFVVVALFVGVFLAYRTLNSQDARASPRSSLPSMGKRKPRYQAAPQRHKLFNPETRLKVMTHLRQQLNSGLKVSGVKEVLTLLYPATWKSASDPDGVAIVLKDKMLELNLHSPMSCKEINAFQIQGSIGSSNRKYIERLEDPQNSYSSDDGDRDRERKRRKLLAIKSQANDVQTKIACMKQIYNADFCGPMGNYLLMREIFLLRFLQHPNLISLLGYCLRGDHISMDLRQKGLVMVMEAGSPLTMGTVASLQWSLRVKLALDVAYLMEYLQSSPLGNVALPRVQLKDFVLVEHKTLKLTDLDEAELSEKACYRSSECVLQGSDVGVECQIGHCKGLNQKINLRVIGTNVLDPLLRQAPPEDRTDVGDLLDRIHHLDISPSDLVNYLESLVKKYPETEEDEDSEGYHRLKEKVNRRFEDRLSIKDDIQREEEDEDEDEEDEEDEGINDNNIAGRGKPGAAHGEEENPQPDNYLRLDSSNFPGQYDYPCTDSRVLWGCVMTFDTLTAAMEHCNSDSSCKSFVVFSSTPEHESKMTVVFKSKNSGSPHSNLGTTLFVKKKAFPSRDEQPLVNKGVKENEIAADVKLKVKDSEAVKVDPWAKVKEMQDCIKRSRAIQEDALRSREKRLMAHMGLKGKQEKDWQRAVRIRSIISYSNVKPLSGQGARGGSVLVYYNTSSAGHTVTRAKFMVEEGPTQNHVGFALVYHIDRLLGLYHTPPAVEGFMPSAVVDKFASNQTWQSTFGSLVHQDGTLRGLFVAPTPKVIKRSELVLEPLTEIVSEVKVFDRTQKVQLEYVLLWWLGHIGKPSDLHRGFKGHLIHVDADQGFQEPAVNYDGYFRHCQFPNVVYKMLMCFRCHQGNANKICYLGQEVVRRLTTAGLKLSDLHIQDVGEQDYPGLINGAASSTLQIVDKCIQDFGRETVLY</sequence>
<reference evidence="4 5" key="1">
    <citation type="submission" date="2024-02" db="EMBL/GenBank/DDBJ databases">
        <title>Chromosome-scale genome assembly of the rough periwinkle Littorina saxatilis.</title>
        <authorList>
            <person name="De Jode A."/>
            <person name="Faria R."/>
            <person name="Formenti G."/>
            <person name="Sims Y."/>
            <person name="Smith T.P."/>
            <person name="Tracey A."/>
            <person name="Wood J.M.D."/>
            <person name="Zagrodzka Z.B."/>
            <person name="Johannesson K."/>
            <person name="Butlin R.K."/>
            <person name="Leder E.H."/>
        </authorList>
    </citation>
    <scope>NUCLEOTIDE SEQUENCE [LARGE SCALE GENOMIC DNA]</scope>
    <source>
        <strain evidence="4">Snail1</strain>
        <tissue evidence="4">Muscle</tissue>
    </source>
</reference>